<evidence type="ECO:0000313" key="3">
    <source>
        <dbReference type="EMBL" id="MCQ8240476.1"/>
    </source>
</evidence>
<keyword evidence="4" id="KW-1185">Reference proteome</keyword>
<keyword evidence="1" id="KW-1133">Transmembrane helix</keyword>
<feature type="transmembrane region" description="Helical" evidence="1">
    <location>
        <begin position="162"/>
        <end position="180"/>
    </location>
</feature>
<dbReference type="PANTHER" id="PTHR22911:SF135">
    <property type="entry name" value="BLR4310 PROTEIN"/>
    <property type="match status" value="1"/>
</dbReference>
<gene>
    <name evidence="3" type="ORF">NFI88_06410</name>
</gene>
<evidence type="ECO:0000313" key="4">
    <source>
        <dbReference type="Proteomes" id="UP001524547"/>
    </source>
</evidence>
<dbReference type="InterPro" id="IPR037185">
    <property type="entry name" value="EmrE-like"/>
</dbReference>
<dbReference type="InterPro" id="IPR000620">
    <property type="entry name" value="EamA_dom"/>
</dbReference>
<keyword evidence="1" id="KW-0812">Transmembrane</keyword>
<proteinExistence type="predicted"/>
<dbReference type="PANTHER" id="PTHR22911">
    <property type="entry name" value="ACYL-MALONYL CONDENSING ENZYME-RELATED"/>
    <property type="match status" value="1"/>
</dbReference>
<dbReference type="SUPFAM" id="SSF103481">
    <property type="entry name" value="Multidrug resistance efflux transporter EmrE"/>
    <property type="match status" value="2"/>
</dbReference>
<feature type="domain" description="EamA" evidence="2">
    <location>
        <begin position="19"/>
        <end position="152"/>
    </location>
</feature>
<feature type="transmembrane region" description="Helical" evidence="1">
    <location>
        <begin position="276"/>
        <end position="291"/>
    </location>
</feature>
<reference evidence="3 4" key="1">
    <citation type="submission" date="2022-06" db="EMBL/GenBank/DDBJ databases">
        <title>Rhizosaccharibacter gen. nov. sp. nov. KSS12, endophytic bacteria isolated from sugarcane.</title>
        <authorList>
            <person name="Pitiwittayakul N."/>
        </authorList>
    </citation>
    <scope>NUCLEOTIDE SEQUENCE [LARGE SCALE GENOMIC DNA]</scope>
    <source>
        <strain evidence="3 4">KSS12</strain>
    </source>
</reference>
<feature type="transmembrane region" description="Helical" evidence="1">
    <location>
        <begin position="86"/>
        <end position="105"/>
    </location>
</feature>
<feature type="transmembrane region" description="Helical" evidence="1">
    <location>
        <begin position="220"/>
        <end position="242"/>
    </location>
</feature>
<dbReference type="Proteomes" id="UP001524547">
    <property type="component" value="Unassembled WGS sequence"/>
</dbReference>
<comment type="caution">
    <text evidence="3">The sequence shown here is derived from an EMBL/GenBank/DDBJ whole genome shotgun (WGS) entry which is preliminary data.</text>
</comment>
<feature type="transmembrane region" description="Helical" evidence="1">
    <location>
        <begin position="192"/>
        <end position="214"/>
    </location>
</feature>
<keyword evidence="1" id="KW-0472">Membrane</keyword>
<feature type="transmembrane region" description="Helical" evidence="1">
    <location>
        <begin position="138"/>
        <end position="156"/>
    </location>
</feature>
<feature type="transmembrane region" description="Helical" evidence="1">
    <location>
        <begin position="44"/>
        <end position="65"/>
    </location>
</feature>
<evidence type="ECO:0000256" key="1">
    <source>
        <dbReference type="SAM" id="Phobius"/>
    </source>
</evidence>
<dbReference type="RefSeq" id="WP_422919191.1">
    <property type="nucleotide sequence ID" value="NZ_JAMZEJ010000003.1"/>
</dbReference>
<protein>
    <submittedName>
        <fullName evidence="3">DMT family transporter</fullName>
    </submittedName>
</protein>
<evidence type="ECO:0000259" key="2">
    <source>
        <dbReference type="Pfam" id="PF00892"/>
    </source>
</evidence>
<name>A0ABT1VVV3_9PROT</name>
<sequence length="311" mass="33282">MGPGDDTAPANASAGDAKRGVLIALAAYVSYSLSDASVKLLHGALPPFEVVFIGAMLGLLALPLVRKPGETLGDAFRFRSWKMWTLRAAMAICGAVFSVICFTLLSMAEAMSLLFLMPAFVTILSMIFLKEPIGWRRWSAVVVGFLGVMIVLRPGFRALGFGHLAAILGALATAVTVVMLRAQGATEKRISLYGAGLMGPIVVSFLFALPHMVMPHGLQWVWVAGYGLLAAGGNVMLMLASARAPASAVAPPQYSQMLWAIALDDLLFGIGVDGPMILGSAVIIGAGLFTFRREQIRKPRFWNRHPVINRQ</sequence>
<accession>A0ABT1VVV3</accession>
<feature type="transmembrane region" description="Helical" evidence="1">
    <location>
        <begin position="111"/>
        <end position="129"/>
    </location>
</feature>
<dbReference type="EMBL" id="JAMZEJ010000003">
    <property type="protein sequence ID" value="MCQ8240476.1"/>
    <property type="molecule type" value="Genomic_DNA"/>
</dbReference>
<dbReference type="Pfam" id="PF00892">
    <property type="entry name" value="EamA"/>
    <property type="match status" value="1"/>
</dbReference>
<organism evidence="3 4">
    <name type="scientific">Rhizosaccharibacter radicis</name>
    <dbReference type="NCBI Taxonomy" id="2782605"/>
    <lineage>
        <taxon>Bacteria</taxon>
        <taxon>Pseudomonadati</taxon>
        <taxon>Pseudomonadota</taxon>
        <taxon>Alphaproteobacteria</taxon>
        <taxon>Acetobacterales</taxon>
        <taxon>Acetobacteraceae</taxon>
        <taxon>Rhizosaccharibacter</taxon>
    </lineage>
</organism>